<accession>A0ACB8RWT6</accession>
<proteinExistence type="predicted"/>
<comment type="caution">
    <text evidence="1">The sequence shown here is derived from an EMBL/GenBank/DDBJ whole genome shotgun (WGS) entry which is preliminary data.</text>
</comment>
<gene>
    <name evidence="1" type="ORF">FA95DRAFT_1135798</name>
</gene>
<name>A0ACB8RWT6_9AGAM</name>
<reference evidence="1" key="2">
    <citation type="journal article" date="2022" name="New Phytol.">
        <title>Evolutionary transition to the ectomycorrhizal habit in the genomes of a hyperdiverse lineage of mushroom-forming fungi.</title>
        <authorList>
            <person name="Looney B."/>
            <person name="Miyauchi S."/>
            <person name="Morin E."/>
            <person name="Drula E."/>
            <person name="Courty P.E."/>
            <person name="Kohler A."/>
            <person name="Kuo A."/>
            <person name="LaButti K."/>
            <person name="Pangilinan J."/>
            <person name="Lipzen A."/>
            <person name="Riley R."/>
            <person name="Andreopoulos W."/>
            <person name="He G."/>
            <person name="Johnson J."/>
            <person name="Nolan M."/>
            <person name="Tritt A."/>
            <person name="Barry K.W."/>
            <person name="Grigoriev I.V."/>
            <person name="Nagy L.G."/>
            <person name="Hibbett D."/>
            <person name="Henrissat B."/>
            <person name="Matheny P.B."/>
            <person name="Labbe J."/>
            <person name="Martin F.M."/>
        </authorList>
    </citation>
    <scope>NUCLEOTIDE SEQUENCE</scope>
    <source>
        <strain evidence="1">FP105234-sp</strain>
    </source>
</reference>
<keyword evidence="2" id="KW-1185">Reference proteome</keyword>
<evidence type="ECO:0000313" key="1">
    <source>
        <dbReference type="EMBL" id="KAI0048075.1"/>
    </source>
</evidence>
<protein>
    <submittedName>
        <fullName evidence="1">Uncharacterized protein</fullName>
    </submittedName>
</protein>
<dbReference type="EMBL" id="MU275893">
    <property type="protein sequence ID" value="KAI0048075.1"/>
    <property type="molecule type" value="Genomic_DNA"/>
</dbReference>
<reference evidence="1" key="1">
    <citation type="submission" date="2021-02" db="EMBL/GenBank/DDBJ databases">
        <authorList>
            <consortium name="DOE Joint Genome Institute"/>
            <person name="Ahrendt S."/>
            <person name="Looney B.P."/>
            <person name="Miyauchi S."/>
            <person name="Morin E."/>
            <person name="Drula E."/>
            <person name="Courty P.E."/>
            <person name="Chicoki N."/>
            <person name="Fauchery L."/>
            <person name="Kohler A."/>
            <person name="Kuo A."/>
            <person name="Labutti K."/>
            <person name="Pangilinan J."/>
            <person name="Lipzen A."/>
            <person name="Riley R."/>
            <person name="Andreopoulos W."/>
            <person name="He G."/>
            <person name="Johnson J."/>
            <person name="Barry K.W."/>
            <person name="Grigoriev I.V."/>
            <person name="Nagy L."/>
            <person name="Hibbett D."/>
            <person name="Henrissat B."/>
            <person name="Matheny P.B."/>
            <person name="Labbe J."/>
            <person name="Martin F."/>
        </authorList>
    </citation>
    <scope>NUCLEOTIDE SEQUENCE</scope>
    <source>
        <strain evidence="1">FP105234-sp</strain>
    </source>
</reference>
<dbReference type="Proteomes" id="UP000814033">
    <property type="component" value="Unassembled WGS sequence"/>
</dbReference>
<evidence type="ECO:0000313" key="2">
    <source>
        <dbReference type="Proteomes" id="UP000814033"/>
    </source>
</evidence>
<sequence>MPEPSISMPVAQPSGPIFYAQPIQNVPSGYSIAGNSAIAMMPREHLPYDTDETRPLLHAPSMKDSVNYSQSGPALAVAPYYQSGGSSIWPAPLRNFGTMGWQEHTLLTGNTYYSHSSLHITVDIDLRNPEKLEALGAFLEKKDVADTLVLPSDDWELWLRDAGRANNEFIPLRAWVHHTLRIVSLEQPPTVTEDFRIREDDKLELEYRYWAFLEAHPAHAPLPPSCVTEAIDVLTWSYTDRLLPSSQPTPPPFTQSECQDLMALLRSLEGAANTSSSHSVLRTRVVAKILMRILSWRQGRSPSGATSQDANGRADNSRRTSLRRTVGDFLISAVCLGIPYLFLERSHHQRMDAESGLRSTAGPMLIVGAFACVIAAVILSASVTFISLPGLDDVARVAGFVAILLSATSLASGVLAVFRYKVDIERIPSYARGEGLITKRSVLLSLPLVFLIWAIIAFITGVTLYAFRGLATTSPGAISRHFQEYTQWAVVGTVGGLAGMLITSALLLAW</sequence>
<organism evidence="1 2">
    <name type="scientific">Auriscalpium vulgare</name>
    <dbReference type="NCBI Taxonomy" id="40419"/>
    <lineage>
        <taxon>Eukaryota</taxon>
        <taxon>Fungi</taxon>
        <taxon>Dikarya</taxon>
        <taxon>Basidiomycota</taxon>
        <taxon>Agaricomycotina</taxon>
        <taxon>Agaricomycetes</taxon>
        <taxon>Russulales</taxon>
        <taxon>Auriscalpiaceae</taxon>
        <taxon>Auriscalpium</taxon>
    </lineage>
</organism>